<keyword evidence="3" id="KW-1185">Reference proteome</keyword>
<reference evidence="2" key="1">
    <citation type="submission" date="2021-11" db="EMBL/GenBank/DDBJ databases">
        <title>Purpureocillium_takamizusanense_genome.</title>
        <authorList>
            <person name="Nguyen N.-H."/>
        </authorList>
    </citation>
    <scope>NUCLEOTIDE SEQUENCE</scope>
    <source>
        <strain evidence="2">PT3</strain>
    </source>
</reference>
<organism evidence="2 3">
    <name type="scientific">Purpureocillium takamizusanense</name>
    <dbReference type="NCBI Taxonomy" id="2060973"/>
    <lineage>
        <taxon>Eukaryota</taxon>
        <taxon>Fungi</taxon>
        <taxon>Dikarya</taxon>
        <taxon>Ascomycota</taxon>
        <taxon>Pezizomycotina</taxon>
        <taxon>Sordariomycetes</taxon>
        <taxon>Hypocreomycetidae</taxon>
        <taxon>Hypocreales</taxon>
        <taxon>Ophiocordycipitaceae</taxon>
        <taxon>Purpureocillium</taxon>
    </lineage>
</organism>
<dbReference type="KEGG" id="ptkz:JDV02_009983"/>
<name>A0A9Q8QTL4_9HYPO</name>
<feature type="compositionally biased region" description="Polar residues" evidence="1">
    <location>
        <begin position="47"/>
        <end position="56"/>
    </location>
</feature>
<dbReference type="RefSeq" id="XP_047847698.1">
    <property type="nucleotide sequence ID" value="XM_047991686.1"/>
</dbReference>
<evidence type="ECO:0000313" key="2">
    <source>
        <dbReference type="EMBL" id="UNI24217.1"/>
    </source>
</evidence>
<dbReference type="GeneID" id="72071928"/>
<protein>
    <recommendedName>
        <fullName evidence="4">Myb-like domain-containing protein</fullName>
    </recommendedName>
</protein>
<feature type="compositionally biased region" description="Low complexity" evidence="1">
    <location>
        <begin position="8"/>
        <end position="19"/>
    </location>
</feature>
<accession>A0A9Q8QTL4</accession>
<dbReference type="AlphaFoldDB" id="A0A9Q8QTL4"/>
<evidence type="ECO:0000256" key="1">
    <source>
        <dbReference type="SAM" id="MobiDB-lite"/>
    </source>
</evidence>
<gene>
    <name evidence="2" type="ORF">JDV02_009983</name>
</gene>
<evidence type="ECO:0008006" key="4">
    <source>
        <dbReference type="Google" id="ProtNLM"/>
    </source>
</evidence>
<feature type="region of interest" description="Disordered" evidence="1">
    <location>
        <begin position="1"/>
        <end position="90"/>
    </location>
</feature>
<evidence type="ECO:0000313" key="3">
    <source>
        <dbReference type="Proteomes" id="UP000829364"/>
    </source>
</evidence>
<dbReference type="Gene3D" id="1.10.10.60">
    <property type="entry name" value="Homeodomain-like"/>
    <property type="match status" value="1"/>
</dbReference>
<feature type="compositionally biased region" description="Low complexity" evidence="1">
    <location>
        <begin position="464"/>
        <end position="473"/>
    </location>
</feature>
<sequence>MSSRRVTRQQTAATTATVQPSISISEPRGGGLFINDPVPRRSAPNRAASNLSISTNREGRSESDDDVDEVVVEDKEPSVEEEDAASSLGVDQDEQLDDMEARQLMISLLPTLRSTADDLMQRLKEGDYGQKVMRQITKTKRIHFYTVRDTYTVSKITTPFVDWSGQVDEDDQATEVNTLVRANLVSVLDGIRLLQADKKADALSFLRALDASYEKGLFGGNGKNLNLALRIRTTYFVEYLARQKGRVRPAEFIASVFCEKTKSTDFASILEKGPFRTLGGAGDAAWAKACSKRTGELLDVMSKSRKTYGVEALKEMYPPPELFNDLERWVLDDYARVRDLDSGEDVFHDAMQGAPGSQAASEADTQDVQRDPTAHRSMYTGPQSVLELNRPPSNQEQQAAASSAREMRPPPAPTQNGGSRGKTKRAAAAAAPPSDDDDDDVFETDSRPPNSAKRRRVAPPPTSSAPSPSALPAASQIEMDAVRARALATSSQARLQLRTELGQRTRWSTHDVHLLIDLVAKHRAAWSAIAKDDTARWDREEAKRGQQGLRDKARNLKVDFLLTDMPLPPCFDLVALSSKEVRRVEEARRNPFRREEDLDEDGRPTNTLL</sequence>
<feature type="compositionally biased region" description="Acidic residues" evidence="1">
    <location>
        <begin position="434"/>
        <end position="443"/>
    </location>
</feature>
<dbReference type="EMBL" id="CP086364">
    <property type="protein sequence ID" value="UNI24217.1"/>
    <property type="molecule type" value="Genomic_DNA"/>
</dbReference>
<dbReference type="OrthoDB" id="5398572at2759"/>
<feature type="region of interest" description="Disordered" evidence="1">
    <location>
        <begin position="347"/>
        <end position="473"/>
    </location>
</feature>
<dbReference type="Proteomes" id="UP000829364">
    <property type="component" value="Chromosome 11"/>
</dbReference>
<proteinExistence type="predicted"/>